<proteinExistence type="predicted"/>
<accession>A0A6B2LRF6</accession>
<dbReference type="InterPro" id="IPR001194">
    <property type="entry name" value="cDENN_dom"/>
</dbReference>
<dbReference type="AlphaFoldDB" id="A0A6B2LRF6"/>
<feature type="domain" description="UDENN" evidence="1">
    <location>
        <begin position="1"/>
        <end position="120"/>
    </location>
</feature>
<evidence type="ECO:0000259" key="1">
    <source>
        <dbReference type="PROSITE" id="PS50211"/>
    </source>
</evidence>
<sequence length="120" mass="13468">MLSAVLCEYKLLFICKNMRRLSALVLALLSILEPLKYPFPVVPILPDGLVHLLSSPLPLLAGMTSKDPLKNKDIPTDLIILDIEEPLISEIPSKPSLPELPNYQKLIDTLSYFYPIIRNS</sequence>
<organism evidence="2">
    <name type="scientific">Arcella intermedia</name>
    <dbReference type="NCBI Taxonomy" id="1963864"/>
    <lineage>
        <taxon>Eukaryota</taxon>
        <taxon>Amoebozoa</taxon>
        <taxon>Tubulinea</taxon>
        <taxon>Elardia</taxon>
        <taxon>Arcellinida</taxon>
        <taxon>Sphaerothecina</taxon>
        <taxon>Arcellidae</taxon>
        <taxon>Arcella</taxon>
    </lineage>
</organism>
<evidence type="ECO:0000313" key="2">
    <source>
        <dbReference type="EMBL" id="NDV39799.1"/>
    </source>
</evidence>
<dbReference type="InterPro" id="IPR051942">
    <property type="entry name" value="DENN_domain_containing_2"/>
</dbReference>
<dbReference type="InterPro" id="IPR037516">
    <property type="entry name" value="Tripartite_DENN"/>
</dbReference>
<dbReference type="PANTHER" id="PTHR15288">
    <property type="entry name" value="DENN DOMAIN-CONTAINING PROTEIN 2"/>
    <property type="match status" value="1"/>
</dbReference>
<reference evidence="2" key="1">
    <citation type="journal article" date="2020" name="J. Eukaryot. Microbiol.">
        <title>De novo Sequencing, Assembly and Annotation of the Transcriptome for the Free-Living Testate Amoeba Arcella intermedia.</title>
        <authorList>
            <person name="Ribeiro G.M."/>
            <person name="Porfirio-Sousa A.L."/>
            <person name="Maurer-Alcala X.X."/>
            <person name="Katz L.A."/>
            <person name="Lahr D.J.G."/>
        </authorList>
    </citation>
    <scope>NUCLEOTIDE SEQUENCE</scope>
</reference>
<name>A0A6B2LRF6_9EUKA</name>
<dbReference type="PANTHER" id="PTHR15288:SF0">
    <property type="entry name" value="UDENN DOMAIN-CONTAINING PROTEIN"/>
    <property type="match status" value="1"/>
</dbReference>
<dbReference type="InterPro" id="IPR043153">
    <property type="entry name" value="DENN_C"/>
</dbReference>
<dbReference type="PROSITE" id="PS50211">
    <property type="entry name" value="DENN"/>
    <property type="match status" value="1"/>
</dbReference>
<dbReference type="Gene3D" id="3.40.50.11500">
    <property type="match status" value="1"/>
</dbReference>
<protein>
    <recommendedName>
        <fullName evidence="1">UDENN domain-containing protein</fullName>
    </recommendedName>
</protein>
<dbReference type="EMBL" id="GIBP01010830">
    <property type="protein sequence ID" value="NDV39799.1"/>
    <property type="molecule type" value="Transcribed_RNA"/>
</dbReference>
<dbReference type="Pfam" id="PF02141">
    <property type="entry name" value="DENN"/>
    <property type="match status" value="1"/>
</dbReference>